<comment type="subcellular location">
    <subcellularLocation>
        <location evidence="1">Cell inner membrane</location>
        <topology evidence="1">Single-pass membrane protein</topology>
        <orientation evidence="1">Periplasmic side</orientation>
    </subcellularLocation>
</comment>
<organism evidence="12 13">
    <name type="scientific">Haliscomenobacter hydrossis (strain ATCC 27775 / DSM 1100 / LMG 10767 / O)</name>
    <dbReference type="NCBI Taxonomy" id="760192"/>
    <lineage>
        <taxon>Bacteria</taxon>
        <taxon>Pseudomonadati</taxon>
        <taxon>Bacteroidota</taxon>
        <taxon>Saprospiria</taxon>
        <taxon>Saprospirales</taxon>
        <taxon>Haliscomenobacteraceae</taxon>
        <taxon>Haliscomenobacter</taxon>
    </lineage>
</organism>
<keyword evidence="3" id="KW-0813">Transport</keyword>
<dbReference type="AlphaFoldDB" id="F4KT39"/>
<accession>F4KT39</accession>
<name>F4KT39_HALH1</name>
<reference key="2">
    <citation type="submission" date="2011-04" db="EMBL/GenBank/DDBJ databases">
        <title>Complete sequence of chromosome of Haliscomenobacter hydrossis DSM 1100.</title>
        <authorList>
            <consortium name="US DOE Joint Genome Institute (JGI-PGF)"/>
            <person name="Lucas S."/>
            <person name="Han J."/>
            <person name="Lapidus A."/>
            <person name="Bruce D."/>
            <person name="Goodwin L."/>
            <person name="Pitluck S."/>
            <person name="Peters L."/>
            <person name="Kyrpides N."/>
            <person name="Mavromatis K."/>
            <person name="Ivanova N."/>
            <person name="Ovchinnikova G."/>
            <person name="Pagani I."/>
            <person name="Daligault H."/>
            <person name="Detter J.C."/>
            <person name="Han C."/>
            <person name="Land M."/>
            <person name="Hauser L."/>
            <person name="Markowitz V."/>
            <person name="Cheng J.-F."/>
            <person name="Hugenholtz P."/>
            <person name="Woyke T."/>
            <person name="Wu D."/>
            <person name="Verbarg S."/>
            <person name="Frueling A."/>
            <person name="Brambilla E."/>
            <person name="Klenk H.-P."/>
            <person name="Eisen J.A."/>
        </authorList>
    </citation>
    <scope>NUCLEOTIDE SEQUENCE</scope>
    <source>
        <strain>DSM 1100</strain>
    </source>
</reference>
<gene>
    <name evidence="12" type="ordered locus">Halhy_2228</name>
</gene>
<dbReference type="Pfam" id="PF03544">
    <property type="entry name" value="TonB_C"/>
    <property type="match status" value="1"/>
</dbReference>
<dbReference type="NCBIfam" id="TIGR01352">
    <property type="entry name" value="tonB_Cterm"/>
    <property type="match status" value="1"/>
</dbReference>
<keyword evidence="8" id="KW-1133">Transmembrane helix</keyword>
<evidence type="ECO:0000256" key="5">
    <source>
        <dbReference type="ARBA" id="ARBA00022519"/>
    </source>
</evidence>
<evidence type="ECO:0000313" key="12">
    <source>
        <dbReference type="EMBL" id="AEE50109.1"/>
    </source>
</evidence>
<dbReference type="GO" id="GO:0015031">
    <property type="term" value="P:protein transport"/>
    <property type="evidence" value="ECO:0007669"/>
    <property type="project" value="UniProtKB-KW"/>
</dbReference>
<dbReference type="PROSITE" id="PS51257">
    <property type="entry name" value="PROKAR_LIPOPROTEIN"/>
    <property type="match status" value="1"/>
</dbReference>
<dbReference type="PANTHER" id="PTHR33446:SF2">
    <property type="entry name" value="PROTEIN TONB"/>
    <property type="match status" value="1"/>
</dbReference>
<dbReference type="PROSITE" id="PS52015">
    <property type="entry name" value="TONB_CTD"/>
    <property type="match status" value="1"/>
</dbReference>
<dbReference type="Gene3D" id="3.30.1150.10">
    <property type="match status" value="2"/>
</dbReference>
<keyword evidence="9" id="KW-0472">Membrane</keyword>
<dbReference type="InterPro" id="IPR006260">
    <property type="entry name" value="TonB/TolA_C"/>
</dbReference>
<keyword evidence="5" id="KW-0997">Cell inner membrane</keyword>
<feature type="domain" description="TonB C-terminal" evidence="11">
    <location>
        <begin position="186"/>
        <end position="276"/>
    </location>
</feature>
<evidence type="ECO:0000259" key="11">
    <source>
        <dbReference type="PROSITE" id="PS52015"/>
    </source>
</evidence>
<dbReference type="EMBL" id="CP002691">
    <property type="protein sequence ID" value="AEE50109.1"/>
    <property type="molecule type" value="Genomic_DNA"/>
</dbReference>
<dbReference type="HOGENOM" id="CLU_1007479_0_0_10"/>
<dbReference type="SUPFAM" id="SSF74653">
    <property type="entry name" value="TolA/TonB C-terminal domain"/>
    <property type="match status" value="2"/>
</dbReference>
<evidence type="ECO:0000256" key="8">
    <source>
        <dbReference type="ARBA" id="ARBA00022989"/>
    </source>
</evidence>
<dbReference type="OrthoDB" id="9814002at2"/>
<evidence type="ECO:0000313" key="13">
    <source>
        <dbReference type="Proteomes" id="UP000008461"/>
    </source>
</evidence>
<evidence type="ECO:0000256" key="7">
    <source>
        <dbReference type="ARBA" id="ARBA00022927"/>
    </source>
</evidence>
<keyword evidence="4" id="KW-1003">Cell membrane</keyword>
<keyword evidence="10" id="KW-0732">Signal</keyword>
<keyword evidence="7" id="KW-0653">Protein transport</keyword>
<evidence type="ECO:0000256" key="9">
    <source>
        <dbReference type="ARBA" id="ARBA00023136"/>
    </source>
</evidence>
<dbReference type="GO" id="GO:0055085">
    <property type="term" value="P:transmembrane transport"/>
    <property type="evidence" value="ECO:0007669"/>
    <property type="project" value="InterPro"/>
</dbReference>
<dbReference type="Proteomes" id="UP000008461">
    <property type="component" value="Chromosome"/>
</dbReference>
<evidence type="ECO:0000256" key="1">
    <source>
        <dbReference type="ARBA" id="ARBA00004383"/>
    </source>
</evidence>
<evidence type="ECO:0000256" key="3">
    <source>
        <dbReference type="ARBA" id="ARBA00022448"/>
    </source>
</evidence>
<evidence type="ECO:0000256" key="4">
    <source>
        <dbReference type="ARBA" id="ARBA00022475"/>
    </source>
</evidence>
<proteinExistence type="inferred from homology"/>
<protein>
    <submittedName>
        <fullName evidence="12">TonB family protein</fullName>
    </submittedName>
</protein>
<sequence length="276" mass="31269">MRTITSGVSGIVLLLLLAASCLFAQKDIPDILPPKPDSLHFPVWPGCYDPKMSVEELFRCTRECMATQVYSNIHWPEEKLSNSGFIKVKVQLNDDGSLPNFTIVESLHPLLDQAVMQSMATWPKSSWHAGYINGYRMNTSFEVWIKYNPDVAEDNLVLLKNVKESTYHNFTPTCILVVEHMPYFPGGQSALLRFIAENMTWPESLKESSVEGMMVVQFVVERDGSVTNSKVIKSVHPDFDQVGLNIVNKMPKWINGRARGQPTRVQMNLPIRIKLE</sequence>
<dbReference type="InterPro" id="IPR037682">
    <property type="entry name" value="TonB_C"/>
</dbReference>
<dbReference type="GO" id="GO:0098797">
    <property type="term" value="C:plasma membrane protein complex"/>
    <property type="evidence" value="ECO:0007669"/>
    <property type="project" value="TreeGrafter"/>
</dbReference>
<evidence type="ECO:0000256" key="2">
    <source>
        <dbReference type="ARBA" id="ARBA00006555"/>
    </source>
</evidence>
<dbReference type="STRING" id="760192.Halhy_2228"/>
<dbReference type="eggNOG" id="COG0810">
    <property type="taxonomic scope" value="Bacteria"/>
</dbReference>
<comment type="similarity">
    <text evidence="2">Belongs to the TonB family.</text>
</comment>
<reference evidence="12 13" key="1">
    <citation type="journal article" date="2011" name="Stand. Genomic Sci.">
        <title>Complete genome sequence of Haliscomenobacter hydrossis type strain (O).</title>
        <authorList>
            <consortium name="US DOE Joint Genome Institute (JGI-PGF)"/>
            <person name="Daligault H."/>
            <person name="Lapidus A."/>
            <person name="Zeytun A."/>
            <person name="Nolan M."/>
            <person name="Lucas S."/>
            <person name="Del Rio T.G."/>
            <person name="Tice H."/>
            <person name="Cheng J.F."/>
            <person name="Tapia R."/>
            <person name="Han C."/>
            <person name="Goodwin L."/>
            <person name="Pitluck S."/>
            <person name="Liolios K."/>
            <person name="Pagani I."/>
            <person name="Ivanova N."/>
            <person name="Huntemann M."/>
            <person name="Mavromatis K."/>
            <person name="Mikhailova N."/>
            <person name="Pati A."/>
            <person name="Chen A."/>
            <person name="Palaniappan K."/>
            <person name="Land M."/>
            <person name="Hauser L."/>
            <person name="Brambilla E.M."/>
            <person name="Rohde M."/>
            <person name="Verbarg S."/>
            <person name="Goker M."/>
            <person name="Bristow J."/>
            <person name="Eisen J.A."/>
            <person name="Markowitz V."/>
            <person name="Hugenholtz P."/>
            <person name="Kyrpides N.C."/>
            <person name="Klenk H.P."/>
            <person name="Woyke T."/>
        </authorList>
    </citation>
    <scope>NUCLEOTIDE SEQUENCE [LARGE SCALE GENOMIC DNA]</scope>
    <source>
        <strain evidence="13">ATCC 27775 / DSM 1100 / LMG 10767 / O</strain>
    </source>
</reference>
<dbReference type="GO" id="GO:0031992">
    <property type="term" value="F:energy transducer activity"/>
    <property type="evidence" value="ECO:0007669"/>
    <property type="project" value="TreeGrafter"/>
</dbReference>
<feature type="chain" id="PRO_5003316013" evidence="10">
    <location>
        <begin position="25"/>
        <end position="276"/>
    </location>
</feature>
<keyword evidence="6" id="KW-0812">Transmembrane</keyword>
<dbReference type="InterPro" id="IPR051045">
    <property type="entry name" value="TonB-dependent_transducer"/>
</dbReference>
<evidence type="ECO:0000256" key="6">
    <source>
        <dbReference type="ARBA" id="ARBA00022692"/>
    </source>
</evidence>
<keyword evidence="13" id="KW-1185">Reference proteome</keyword>
<dbReference type="KEGG" id="hhy:Halhy_2228"/>
<evidence type="ECO:0000256" key="10">
    <source>
        <dbReference type="SAM" id="SignalP"/>
    </source>
</evidence>
<dbReference type="PANTHER" id="PTHR33446">
    <property type="entry name" value="PROTEIN TONB-RELATED"/>
    <property type="match status" value="1"/>
</dbReference>
<feature type="signal peptide" evidence="10">
    <location>
        <begin position="1"/>
        <end position="24"/>
    </location>
</feature>